<dbReference type="PaxDb" id="3827-XP_004506204.1"/>
<feature type="region of interest" description="Disordered" evidence="2">
    <location>
        <begin position="149"/>
        <end position="170"/>
    </location>
</feature>
<dbReference type="InterPro" id="IPR043424">
    <property type="entry name" value="BLT-like"/>
</dbReference>
<keyword evidence="1" id="KW-0175">Coiled coil</keyword>
<sequence>MPLCQNQTKYLKEGLKENSHNKTRKRNCSSSSSSSSLMRRYRFKRAIFVGKKGGSTTPVPTWKTNTTSPSMDTTQLTKTKTLHSSGFGLPSNEKEEFSVSARKLAATLWEINDLHPSNKDFEFEQMRSCKETTLRSREKGASFSRSGLLKSLLSDPSNSPTSERMKGFEGDGYRRTVSGLSHPLHLGVDGHRNATLIEKNCGKCVVGVKSRLKEARSGLSTSKKLLKVLNQMCLRERLSSTMPLVLALGSELDRVCCLIDKLIQEERTNSNQNDIEYLVKSFAEEKAAWKRKEREKIHEAVKNVAEEFKVEKKLRKQTERLNKKIAIEMASVKTSHLKVCKELKREKRAKEILEQICDELARGIGEDKAQVEELKKESVKVREEVEKEREMLQLADVLREERVQMKLSEAKYQFEEKNDLLDKLRNELEDFMRTRDEENEDVSQECTKFNDLESYFNNICQGLQNAAKVNDFNVGDVEHEGYSDSDEDADEENSDLHSIELNMNNYNCGYEWNYATEADAQKDSKRVSTDKESTGRKSFSERIQWGSICFNKRNSSFKKRDLVINIEEGCDHSNPDNSIEYLSRARIQDDNDETRSNRSVNGFQESISGANHVKRNCQQLTLQCSSEEAGENALLAFESDNLKQEATKLGCYLKEF</sequence>
<feature type="region of interest" description="Disordered" evidence="2">
    <location>
        <begin position="13"/>
        <end position="36"/>
    </location>
</feature>
<evidence type="ECO:0000256" key="2">
    <source>
        <dbReference type="SAM" id="MobiDB-lite"/>
    </source>
</evidence>
<evidence type="ECO:0000313" key="4">
    <source>
        <dbReference type="RefSeq" id="XP_004506204.1"/>
    </source>
</evidence>
<accession>A0A1S2YKL9</accession>
<keyword evidence="3" id="KW-1185">Reference proteome</keyword>
<dbReference type="Proteomes" id="UP000087171">
    <property type="component" value="Chromosome Ca6"/>
</dbReference>
<name>A0A1S2YKL9_CICAR</name>
<dbReference type="eggNOG" id="ENOG502QXJW">
    <property type="taxonomic scope" value="Eukaryota"/>
</dbReference>
<dbReference type="STRING" id="3827.A0A1S2YKL9"/>
<proteinExistence type="predicted"/>
<dbReference type="PANTHER" id="PTHR31071">
    <property type="entry name" value="GB|AAF24581.1"/>
    <property type="match status" value="1"/>
</dbReference>
<dbReference type="PANTHER" id="PTHR31071:SF16">
    <property type="entry name" value="MYB-LIKE PROTEIN Z ISOFORM X1"/>
    <property type="match status" value="1"/>
</dbReference>
<dbReference type="GeneID" id="101500564"/>
<evidence type="ECO:0000313" key="3">
    <source>
        <dbReference type="Proteomes" id="UP000087171"/>
    </source>
</evidence>
<organism evidence="3 4">
    <name type="scientific">Cicer arietinum</name>
    <name type="common">Chickpea</name>
    <name type="synonym">Garbanzo</name>
    <dbReference type="NCBI Taxonomy" id="3827"/>
    <lineage>
        <taxon>Eukaryota</taxon>
        <taxon>Viridiplantae</taxon>
        <taxon>Streptophyta</taxon>
        <taxon>Embryophyta</taxon>
        <taxon>Tracheophyta</taxon>
        <taxon>Spermatophyta</taxon>
        <taxon>Magnoliopsida</taxon>
        <taxon>eudicotyledons</taxon>
        <taxon>Gunneridae</taxon>
        <taxon>Pentapetalae</taxon>
        <taxon>rosids</taxon>
        <taxon>fabids</taxon>
        <taxon>Fabales</taxon>
        <taxon>Fabaceae</taxon>
        <taxon>Papilionoideae</taxon>
        <taxon>50 kb inversion clade</taxon>
        <taxon>NPAAA clade</taxon>
        <taxon>Hologalegina</taxon>
        <taxon>IRL clade</taxon>
        <taxon>Cicereae</taxon>
        <taxon>Cicer</taxon>
    </lineage>
</organism>
<protein>
    <submittedName>
        <fullName evidence="4">Uncharacterized protein At5g41620-like</fullName>
    </submittedName>
</protein>
<gene>
    <name evidence="4" type="primary">LOC101500564</name>
</gene>
<feature type="coiled-coil region" evidence="1">
    <location>
        <begin position="357"/>
        <end position="441"/>
    </location>
</feature>
<dbReference type="OrthoDB" id="691984at2759"/>
<dbReference type="KEGG" id="cam:101500564"/>
<evidence type="ECO:0000256" key="1">
    <source>
        <dbReference type="SAM" id="Coils"/>
    </source>
</evidence>
<dbReference type="AlphaFoldDB" id="A0A1S2YKL9"/>
<reference evidence="4" key="2">
    <citation type="submission" date="2025-08" db="UniProtKB">
        <authorList>
            <consortium name="RefSeq"/>
        </authorList>
    </citation>
    <scope>IDENTIFICATION</scope>
    <source>
        <tissue evidence="4">Etiolated seedlings</tissue>
    </source>
</reference>
<reference evidence="3" key="1">
    <citation type="journal article" date="2013" name="Nat. Biotechnol.">
        <title>Draft genome sequence of chickpea (Cicer arietinum) provides a resource for trait improvement.</title>
        <authorList>
            <person name="Varshney R.K."/>
            <person name="Song C."/>
            <person name="Saxena R.K."/>
            <person name="Azam S."/>
            <person name="Yu S."/>
            <person name="Sharpe A.G."/>
            <person name="Cannon S."/>
            <person name="Baek J."/>
            <person name="Rosen B.D."/>
            <person name="Tar'an B."/>
            <person name="Millan T."/>
            <person name="Zhang X."/>
            <person name="Ramsay L.D."/>
            <person name="Iwata A."/>
            <person name="Wang Y."/>
            <person name="Nelson W."/>
            <person name="Farmer A.D."/>
            <person name="Gaur P.M."/>
            <person name="Soderlund C."/>
            <person name="Penmetsa R.V."/>
            <person name="Xu C."/>
            <person name="Bharti A.K."/>
            <person name="He W."/>
            <person name="Winter P."/>
            <person name="Zhao S."/>
            <person name="Hane J.K."/>
            <person name="Carrasquilla-Garcia N."/>
            <person name="Condie J.A."/>
            <person name="Upadhyaya H.D."/>
            <person name="Luo M.C."/>
            <person name="Thudi M."/>
            <person name="Gowda C.L."/>
            <person name="Singh N.P."/>
            <person name="Lichtenzveig J."/>
            <person name="Gali K.K."/>
            <person name="Rubio J."/>
            <person name="Nadarajan N."/>
            <person name="Dolezel J."/>
            <person name="Bansal K.C."/>
            <person name="Xu X."/>
            <person name="Edwards D."/>
            <person name="Zhang G."/>
            <person name="Kahl G."/>
            <person name="Gil J."/>
            <person name="Singh K.B."/>
            <person name="Datta S.K."/>
            <person name="Jackson S.A."/>
            <person name="Wang J."/>
            <person name="Cook D.R."/>
        </authorList>
    </citation>
    <scope>NUCLEOTIDE SEQUENCE [LARGE SCALE GENOMIC DNA]</scope>
    <source>
        <strain evidence="3">cv. CDC Frontier</strain>
    </source>
</reference>
<dbReference type="RefSeq" id="XP_004506204.1">
    <property type="nucleotide sequence ID" value="XM_004506147.3"/>
</dbReference>